<dbReference type="InterPro" id="IPR020471">
    <property type="entry name" value="AKR"/>
</dbReference>
<name>A0A8K0ULK4_9AGAR</name>
<dbReference type="InterPro" id="IPR023210">
    <property type="entry name" value="NADP_OxRdtase_dom"/>
</dbReference>
<keyword evidence="4" id="KW-1185">Reference proteome</keyword>
<evidence type="ECO:0000259" key="2">
    <source>
        <dbReference type="Pfam" id="PF00248"/>
    </source>
</evidence>
<accession>A0A8K0ULK4</accession>
<comment type="caution">
    <text evidence="3">The sequence shown here is derived from an EMBL/GenBank/DDBJ whole genome shotgun (WGS) entry which is preliminary data.</text>
</comment>
<proteinExistence type="predicted"/>
<gene>
    <name evidence="3" type="ORF">BXZ70DRAFT_894514</name>
</gene>
<dbReference type="Gene3D" id="3.20.20.100">
    <property type="entry name" value="NADP-dependent oxidoreductase domain"/>
    <property type="match status" value="1"/>
</dbReference>
<feature type="domain" description="NADP-dependent oxidoreductase" evidence="2">
    <location>
        <begin position="21"/>
        <end position="322"/>
    </location>
</feature>
<dbReference type="InterPro" id="IPR050791">
    <property type="entry name" value="Aldo-Keto_reductase"/>
</dbReference>
<dbReference type="GO" id="GO:0005737">
    <property type="term" value="C:cytoplasm"/>
    <property type="evidence" value="ECO:0007669"/>
    <property type="project" value="TreeGrafter"/>
</dbReference>
<keyword evidence="1" id="KW-0560">Oxidoreductase</keyword>
<evidence type="ECO:0000313" key="3">
    <source>
        <dbReference type="EMBL" id="KAH8099563.1"/>
    </source>
</evidence>
<organism evidence="3 4">
    <name type="scientific">Cristinia sonorae</name>
    <dbReference type="NCBI Taxonomy" id="1940300"/>
    <lineage>
        <taxon>Eukaryota</taxon>
        <taxon>Fungi</taxon>
        <taxon>Dikarya</taxon>
        <taxon>Basidiomycota</taxon>
        <taxon>Agaricomycotina</taxon>
        <taxon>Agaricomycetes</taxon>
        <taxon>Agaricomycetidae</taxon>
        <taxon>Agaricales</taxon>
        <taxon>Pleurotineae</taxon>
        <taxon>Stephanosporaceae</taxon>
        <taxon>Cristinia</taxon>
    </lineage>
</organism>
<dbReference type="OrthoDB" id="37537at2759"/>
<evidence type="ECO:0000313" key="4">
    <source>
        <dbReference type="Proteomes" id="UP000813824"/>
    </source>
</evidence>
<dbReference type="PANTHER" id="PTHR43625">
    <property type="entry name" value="AFLATOXIN B1 ALDEHYDE REDUCTASE"/>
    <property type="match status" value="1"/>
</dbReference>
<reference evidence="3" key="1">
    <citation type="journal article" date="2021" name="New Phytol.">
        <title>Evolutionary innovations through gain and loss of genes in the ectomycorrhizal Boletales.</title>
        <authorList>
            <person name="Wu G."/>
            <person name="Miyauchi S."/>
            <person name="Morin E."/>
            <person name="Kuo A."/>
            <person name="Drula E."/>
            <person name="Varga T."/>
            <person name="Kohler A."/>
            <person name="Feng B."/>
            <person name="Cao Y."/>
            <person name="Lipzen A."/>
            <person name="Daum C."/>
            <person name="Hundley H."/>
            <person name="Pangilinan J."/>
            <person name="Johnson J."/>
            <person name="Barry K."/>
            <person name="LaButti K."/>
            <person name="Ng V."/>
            <person name="Ahrendt S."/>
            <person name="Min B."/>
            <person name="Choi I.G."/>
            <person name="Park H."/>
            <person name="Plett J.M."/>
            <person name="Magnuson J."/>
            <person name="Spatafora J.W."/>
            <person name="Nagy L.G."/>
            <person name="Henrissat B."/>
            <person name="Grigoriev I.V."/>
            <person name="Yang Z.L."/>
            <person name="Xu J."/>
            <person name="Martin F.M."/>
        </authorList>
    </citation>
    <scope>NUCLEOTIDE SEQUENCE</scope>
    <source>
        <strain evidence="3">KKN 215</strain>
    </source>
</reference>
<dbReference type="Pfam" id="PF00248">
    <property type="entry name" value="Aldo_ket_red"/>
    <property type="match status" value="1"/>
</dbReference>
<dbReference type="GO" id="GO:0016491">
    <property type="term" value="F:oxidoreductase activity"/>
    <property type="evidence" value="ECO:0007669"/>
    <property type="project" value="UniProtKB-KW"/>
</dbReference>
<dbReference type="InterPro" id="IPR036812">
    <property type="entry name" value="NAD(P)_OxRdtase_dom_sf"/>
</dbReference>
<dbReference type="Proteomes" id="UP000813824">
    <property type="component" value="Unassembled WGS sequence"/>
</dbReference>
<dbReference type="EMBL" id="JAEVFJ010000019">
    <property type="protein sequence ID" value="KAH8099563.1"/>
    <property type="molecule type" value="Genomic_DNA"/>
</dbReference>
<dbReference type="PRINTS" id="PR00069">
    <property type="entry name" value="ALDKETRDTASE"/>
</dbReference>
<dbReference type="PANTHER" id="PTHR43625:SF40">
    <property type="entry name" value="ALDO-KETO REDUCTASE YAKC [NADP(+)]"/>
    <property type="match status" value="1"/>
</dbReference>
<evidence type="ECO:0000256" key="1">
    <source>
        <dbReference type="ARBA" id="ARBA00023002"/>
    </source>
</evidence>
<dbReference type="SUPFAM" id="SSF51430">
    <property type="entry name" value="NAD(P)-linked oxidoreductase"/>
    <property type="match status" value="1"/>
</dbReference>
<protein>
    <submittedName>
        <fullName evidence="3">NADP-dependent oxidoreductase domain-containing protein</fullName>
    </submittedName>
</protein>
<dbReference type="AlphaFoldDB" id="A0A8K0ULK4"/>
<sequence length="353" mass="39153">MSPAAYPKVRLGGPNGPEVSAIGFGAMGIGATIYGPTDEQAALDTLTRAADLGVTFWDTSDVYGASEATIGKWFAATGRRKEIFFATKFGSADTTKPAGTMEFYQVNSKPSFIRHKVEETLKTCQTDYIDLYYQHRIDPKVPIEVVMETLKPYVEKGTIKYVGISEVTVDLMKRAKSVLGDKLIAVQMEYSPFELEVEGDFIAASKELNVSLVAYSPLGRGMMSGQYRSRDAFDPTDVRLLFPRFSEENFPKNLVIVDKFQEIAAKHNATPSQVTLSWVRQRHPGHIVPIPGSRSVKRLEENAASVNVVLSEEDMKELNAVVDAVEVKGDRYPEAFAYLQNNECIPLSEWKGE</sequence>